<feature type="compositionally biased region" description="Basic and acidic residues" evidence="1">
    <location>
        <begin position="12"/>
        <end position="24"/>
    </location>
</feature>
<reference key="2">
    <citation type="submission" date="2011-03" db="EMBL/GenBank/DDBJ databases">
        <title>Complete Genome Sequence of a beneficial plant roots-associated bacterium Pseudomonas brassicacearum.</title>
        <authorList>
            <person name="Ortet P."/>
            <person name="Barakat M."/>
            <person name="Lalaouna D."/>
            <person name="Fochesato S."/>
            <person name="Barbe V."/>
            <person name="Santaella C."/>
            <person name="Heulin T."/>
            <person name="Achouak W."/>
        </authorList>
    </citation>
    <scope>NUCLEOTIDE SEQUENCE</scope>
    <source>
        <strain>NFM421</strain>
    </source>
</reference>
<sequence length="98" mass="10279">MDAGIAAAMDGPSRRPTEQCRREGTPSLGEVPSGGARAFCLLLTGPASGLLKSEPPSGRNPKQPLPQEWICTRPPVNKSKASRQAAIASKLAPTMGLW</sequence>
<evidence type="ECO:0000313" key="3">
    <source>
        <dbReference type="Proteomes" id="UP000006692"/>
    </source>
</evidence>
<evidence type="ECO:0000313" key="2">
    <source>
        <dbReference type="EMBL" id="AEA70488.1"/>
    </source>
</evidence>
<feature type="region of interest" description="Disordered" evidence="1">
    <location>
        <begin position="1"/>
        <end position="32"/>
    </location>
</feature>
<name>F2KKB2_PSEBN</name>
<accession>F2KKB2</accession>
<dbReference type="HOGENOM" id="CLU_166840_0_0_6"/>
<feature type="region of interest" description="Disordered" evidence="1">
    <location>
        <begin position="51"/>
        <end position="83"/>
    </location>
</feature>
<reference evidence="2 3" key="1">
    <citation type="journal article" date="2011" name="J. Bacteriol.">
        <title>Complete genome sequence of a beneficial plant root-associated bacterium, Pseudomonas brassicacearum.</title>
        <authorList>
            <person name="Ortet P."/>
            <person name="Barakat M."/>
            <person name="Lalaouna D."/>
            <person name="Fochesato S."/>
            <person name="Barbe V."/>
            <person name="Vacherie B."/>
            <person name="Santaella C."/>
            <person name="Heulin T."/>
            <person name="Achouak W."/>
        </authorList>
    </citation>
    <scope>NUCLEOTIDE SEQUENCE [LARGE SCALE GENOMIC DNA]</scope>
    <source>
        <strain evidence="2 3">NFM421</strain>
    </source>
</reference>
<dbReference type="AlphaFoldDB" id="F2KKB2"/>
<dbReference type="Proteomes" id="UP000006692">
    <property type="component" value="Chromosome"/>
</dbReference>
<dbReference type="KEGG" id="pba:PSEBR_m1288"/>
<dbReference type="EMBL" id="CP002585">
    <property type="protein sequence ID" value="AEA70488.1"/>
    <property type="molecule type" value="Genomic_DNA"/>
</dbReference>
<evidence type="ECO:0000256" key="1">
    <source>
        <dbReference type="SAM" id="MobiDB-lite"/>
    </source>
</evidence>
<protein>
    <submittedName>
        <fullName evidence="2">Uncharacterized protein</fullName>
    </submittedName>
</protein>
<proteinExistence type="predicted"/>
<organism evidence="2 3">
    <name type="scientific">Pseudomonas brassicacearum (strain NFM421)</name>
    <dbReference type="NCBI Taxonomy" id="994484"/>
    <lineage>
        <taxon>Bacteria</taxon>
        <taxon>Pseudomonadati</taxon>
        <taxon>Pseudomonadota</taxon>
        <taxon>Gammaproteobacteria</taxon>
        <taxon>Pseudomonadales</taxon>
        <taxon>Pseudomonadaceae</taxon>
        <taxon>Pseudomonas</taxon>
    </lineage>
</organism>
<gene>
    <name evidence="2" type="ORF">PSEBR_m1288</name>
</gene>